<dbReference type="FunFam" id="3.20.20.80:FF:000269">
    <property type="entry name" value="Probable glucan endo-1,6-beta-glucosidase B"/>
    <property type="match status" value="1"/>
</dbReference>
<evidence type="ECO:0000256" key="16">
    <source>
        <dbReference type="ARBA" id="ARBA00043257"/>
    </source>
</evidence>
<dbReference type="GO" id="GO:0071555">
    <property type="term" value="P:cell wall organization"/>
    <property type="evidence" value="ECO:0007669"/>
    <property type="project" value="UniProtKB-KW"/>
</dbReference>
<dbReference type="GO" id="GO:0005576">
    <property type="term" value="C:extracellular region"/>
    <property type="evidence" value="ECO:0007669"/>
    <property type="project" value="UniProtKB-SubCell"/>
</dbReference>
<feature type="chain" id="PRO_5001496041" description="glucan endo-1,6-beta-glucosidase" evidence="18">
    <location>
        <begin position="19"/>
        <end position="401"/>
    </location>
</feature>
<reference evidence="21" key="1">
    <citation type="journal article" date="2014" name="Nat. Commun.">
        <title>Genomic adaptations of the halophilic Dead Sea filamentous fungus Eurotium rubrum.</title>
        <authorList>
            <person name="Kis-Papo T."/>
            <person name="Weig A.R."/>
            <person name="Riley R."/>
            <person name="Persoh D."/>
            <person name="Salamov A."/>
            <person name="Sun H."/>
            <person name="Lipzen A."/>
            <person name="Wasser S.P."/>
            <person name="Rambold G."/>
            <person name="Grigoriev I.V."/>
            <person name="Nevo E."/>
        </authorList>
    </citation>
    <scope>NUCLEOTIDE SEQUENCE [LARGE SCALE GENOMIC DNA]</scope>
    <source>
        <strain evidence="21">CBS 135680</strain>
    </source>
</reference>
<evidence type="ECO:0000256" key="15">
    <source>
        <dbReference type="ARBA" id="ARBA00042025"/>
    </source>
</evidence>
<dbReference type="Gene3D" id="3.20.20.80">
    <property type="entry name" value="Glycosidases"/>
    <property type="match status" value="1"/>
</dbReference>
<keyword evidence="21" id="KW-1185">Reference proteome</keyword>
<comment type="subcellular location">
    <subcellularLocation>
        <location evidence="1">Secreted</location>
    </subcellularLocation>
</comment>
<evidence type="ECO:0000256" key="3">
    <source>
        <dbReference type="ARBA" id="ARBA00022525"/>
    </source>
</evidence>
<keyword evidence="10" id="KW-0624">Polysaccharide degradation</keyword>
<evidence type="ECO:0000313" key="21">
    <source>
        <dbReference type="Proteomes" id="UP000019804"/>
    </source>
</evidence>
<dbReference type="GeneID" id="63693956"/>
<keyword evidence="9" id="KW-0961">Cell wall biogenesis/degradation</keyword>
<evidence type="ECO:0000256" key="5">
    <source>
        <dbReference type="ARBA" id="ARBA00022801"/>
    </source>
</evidence>
<gene>
    <name evidence="20" type="ORF">EURHEDRAFT_376264</name>
</gene>
<evidence type="ECO:0000256" key="12">
    <source>
        <dbReference type="ARBA" id="ARBA00037628"/>
    </source>
</evidence>
<evidence type="ECO:0000256" key="11">
    <source>
        <dbReference type="ARBA" id="ARBA00036633"/>
    </source>
</evidence>
<dbReference type="InterPro" id="IPR001547">
    <property type="entry name" value="Glyco_hydro_5"/>
</dbReference>
<feature type="domain" description="Glycoside hydrolase family 5" evidence="19">
    <location>
        <begin position="90"/>
        <end position="369"/>
    </location>
</feature>
<comment type="function">
    <text evidence="12">Beta-glucanases participate in the metabolism of beta-glucan, the main structural component of the cell wall. Acts on lutean, pustulan and 1,6-oligo-beta-D-glucosides.</text>
</comment>
<protein>
    <recommendedName>
        <fullName evidence="13">glucan endo-1,6-beta-glucosidase</fullName>
        <ecNumber evidence="13">3.2.1.75</ecNumber>
    </recommendedName>
    <alternativeName>
        <fullName evidence="15">Beta-1,6-glucanase B</fullName>
    </alternativeName>
    <alternativeName>
        <fullName evidence="14">Endo-1,6-beta-D-glucanase B</fullName>
    </alternativeName>
    <alternativeName>
        <fullName evidence="16">Endo-1,6-beta-glucanase B</fullName>
    </alternativeName>
</protein>
<dbReference type="GO" id="GO:0009986">
    <property type="term" value="C:cell surface"/>
    <property type="evidence" value="ECO:0007669"/>
    <property type="project" value="TreeGrafter"/>
</dbReference>
<keyword evidence="7" id="KW-0119">Carbohydrate metabolism</keyword>
<dbReference type="Pfam" id="PF00150">
    <property type="entry name" value="Cellulase"/>
    <property type="match status" value="1"/>
</dbReference>
<evidence type="ECO:0000256" key="14">
    <source>
        <dbReference type="ARBA" id="ARBA00041472"/>
    </source>
</evidence>
<sequence>MSISKFATLGALVSFAAAWLPETNKQITANNGTNLFSKSNGKIRGVNTGSQFIFEPWIGESAWSDMGCGGQKSEFDCVSSLGQDKANSAFAKHWDTWITEEDINEIQSYGLNTIRIPVGYWMKEDLVYRDSEYFPQGGFDYLERLCGWASDAGLYIIMDLHGLPGAQTPENPFTGQYASEAGFYEDYQYERALKFLEWMTTNIHQNDNFRNVGMLEIVNEPEQEEDKAASVRAGYYPDAYRRIRSAERELSVNRNDYLHIQMMDETWGSGNPNQYLDDLYYAAYDDHRYLKWANVDASHDSYISTSCSDDPGSNTPLIVGEWSLAVADDIESDSDWDPDSNTEFYKKWFAAQITAYEKQQGWVFWTWKAQLGDYRWSYQDAVSAGVIPTDLNSALDMGVCR</sequence>
<evidence type="ECO:0000256" key="7">
    <source>
        <dbReference type="ARBA" id="ARBA00023277"/>
    </source>
</evidence>
<dbReference type="AlphaFoldDB" id="A0A017SJS8"/>
<dbReference type="OrthoDB" id="1887033at2759"/>
<dbReference type="GO" id="GO:0009251">
    <property type="term" value="P:glucan catabolic process"/>
    <property type="evidence" value="ECO:0007669"/>
    <property type="project" value="TreeGrafter"/>
</dbReference>
<evidence type="ECO:0000256" key="9">
    <source>
        <dbReference type="ARBA" id="ARBA00023316"/>
    </source>
</evidence>
<evidence type="ECO:0000256" key="13">
    <source>
        <dbReference type="ARBA" id="ARBA00038935"/>
    </source>
</evidence>
<dbReference type="GO" id="GO:0004338">
    <property type="term" value="F:glucan exo-1,3-beta-glucosidase activity"/>
    <property type="evidence" value="ECO:0007669"/>
    <property type="project" value="TreeGrafter"/>
</dbReference>
<dbReference type="STRING" id="1388766.A0A017SJS8"/>
<evidence type="ECO:0000256" key="2">
    <source>
        <dbReference type="ARBA" id="ARBA00005641"/>
    </source>
</evidence>
<evidence type="ECO:0000256" key="8">
    <source>
        <dbReference type="ARBA" id="ARBA00023295"/>
    </source>
</evidence>
<dbReference type="Proteomes" id="UP000019804">
    <property type="component" value="Unassembled WGS sequence"/>
</dbReference>
<dbReference type="GO" id="GO:0046557">
    <property type="term" value="F:glucan endo-1,6-beta-glucosidase activity"/>
    <property type="evidence" value="ECO:0007669"/>
    <property type="project" value="UniProtKB-EC"/>
</dbReference>
<keyword evidence="8 17" id="KW-0326">Glycosidase</keyword>
<evidence type="ECO:0000256" key="4">
    <source>
        <dbReference type="ARBA" id="ARBA00022729"/>
    </source>
</evidence>
<keyword evidence="3" id="KW-0964">Secreted</keyword>
<accession>A0A017SJS8</accession>
<evidence type="ECO:0000256" key="17">
    <source>
        <dbReference type="RuleBase" id="RU361153"/>
    </source>
</evidence>
<comment type="catalytic activity">
    <reaction evidence="11">
        <text>Random hydrolysis of (1-&gt;6)-linkages in (1-&gt;6)-beta-D-glucans.</text>
        <dbReference type="EC" id="3.2.1.75"/>
    </reaction>
</comment>
<name>A0A017SJS8_ASPRC</name>
<dbReference type="InterPro" id="IPR017853">
    <property type="entry name" value="GH"/>
</dbReference>
<evidence type="ECO:0000313" key="20">
    <source>
        <dbReference type="EMBL" id="EYE97016.1"/>
    </source>
</evidence>
<dbReference type="SUPFAM" id="SSF51445">
    <property type="entry name" value="(Trans)glycosidases"/>
    <property type="match status" value="1"/>
</dbReference>
<dbReference type="EC" id="3.2.1.75" evidence="13"/>
<evidence type="ECO:0000256" key="1">
    <source>
        <dbReference type="ARBA" id="ARBA00004613"/>
    </source>
</evidence>
<comment type="similarity">
    <text evidence="2 17">Belongs to the glycosyl hydrolase 5 (cellulase A) family.</text>
</comment>
<dbReference type="HOGENOM" id="CLU_004624_7_0_1"/>
<keyword evidence="6" id="KW-0325">Glycoprotein</keyword>
<dbReference type="InterPro" id="IPR050386">
    <property type="entry name" value="Glycosyl_hydrolase_5"/>
</dbReference>
<organism evidence="20 21">
    <name type="scientific">Aspergillus ruber (strain CBS 135680)</name>
    <dbReference type="NCBI Taxonomy" id="1388766"/>
    <lineage>
        <taxon>Eukaryota</taxon>
        <taxon>Fungi</taxon>
        <taxon>Dikarya</taxon>
        <taxon>Ascomycota</taxon>
        <taxon>Pezizomycotina</taxon>
        <taxon>Eurotiomycetes</taxon>
        <taxon>Eurotiomycetidae</taxon>
        <taxon>Eurotiales</taxon>
        <taxon>Aspergillaceae</taxon>
        <taxon>Aspergillus</taxon>
        <taxon>Aspergillus subgen. Aspergillus</taxon>
    </lineage>
</organism>
<evidence type="ECO:0000259" key="19">
    <source>
        <dbReference type="Pfam" id="PF00150"/>
    </source>
</evidence>
<dbReference type="EMBL" id="KK088417">
    <property type="protein sequence ID" value="EYE97016.1"/>
    <property type="molecule type" value="Genomic_DNA"/>
</dbReference>
<feature type="signal peptide" evidence="18">
    <location>
        <begin position="1"/>
        <end position="18"/>
    </location>
</feature>
<dbReference type="RefSeq" id="XP_040640704.1">
    <property type="nucleotide sequence ID" value="XM_040778832.1"/>
</dbReference>
<evidence type="ECO:0000256" key="6">
    <source>
        <dbReference type="ARBA" id="ARBA00023180"/>
    </source>
</evidence>
<dbReference type="PANTHER" id="PTHR31297">
    <property type="entry name" value="GLUCAN ENDO-1,6-BETA-GLUCOSIDASE B"/>
    <property type="match status" value="1"/>
</dbReference>
<keyword evidence="5 17" id="KW-0378">Hydrolase</keyword>
<evidence type="ECO:0000256" key="18">
    <source>
        <dbReference type="SAM" id="SignalP"/>
    </source>
</evidence>
<evidence type="ECO:0000256" key="10">
    <source>
        <dbReference type="ARBA" id="ARBA00023326"/>
    </source>
</evidence>
<keyword evidence="4 18" id="KW-0732">Signal</keyword>
<dbReference type="PANTHER" id="PTHR31297:SF39">
    <property type="entry name" value="GLUCAN ENDO-1,6-BETA-GLUCOSIDASE B"/>
    <property type="match status" value="1"/>
</dbReference>
<proteinExistence type="inferred from homology"/>